<comment type="caution">
    <text evidence="2">The sequence shown here is derived from an EMBL/GenBank/DDBJ whole genome shotgun (WGS) entry which is preliminary data.</text>
</comment>
<feature type="transmembrane region" description="Helical" evidence="1">
    <location>
        <begin position="21"/>
        <end position="42"/>
    </location>
</feature>
<organism evidence="2 3">
    <name type="scientific">Pontibacter arcticus</name>
    <dbReference type="NCBI Taxonomy" id="2080288"/>
    <lineage>
        <taxon>Bacteria</taxon>
        <taxon>Pseudomonadati</taxon>
        <taxon>Bacteroidota</taxon>
        <taxon>Cytophagia</taxon>
        <taxon>Cytophagales</taxon>
        <taxon>Hymenobacteraceae</taxon>
        <taxon>Pontibacter</taxon>
    </lineage>
</organism>
<evidence type="ECO:0000313" key="2">
    <source>
        <dbReference type="EMBL" id="RAU84407.1"/>
    </source>
</evidence>
<keyword evidence="1" id="KW-0472">Membrane</keyword>
<keyword evidence="3" id="KW-1185">Reference proteome</keyword>
<evidence type="ECO:0000313" key="3">
    <source>
        <dbReference type="Proteomes" id="UP000251692"/>
    </source>
</evidence>
<dbReference type="OrthoDB" id="9798708at2"/>
<evidence type="ECO:0000256" key="1">
    <source>
        <dbReference type="SAM" id="Phobius"/>
    </source>
</evidence>
<dbReference type="AlphaFoldDB" id="A0A364RJC4"/>
<keyword evidence="1" id="KW-0812">Transmembrane</keyword>
<dbReference type="InterPro" id="IPR032820">
    <property type="entry name" value="ATPase_put"/>
</dbReference>
<evidence type="ECO:0008006" key="4">
    <source>
        <dbReference type="Google" id="ProtNLM"/>
    </source>
</evidence>
<name>A0A364RJC4_9BACT</name>
<reference evidence="2 3" key="2">
    <citation type="submission" date="2018-07" db="EMBL/GenBank/DDBJ databases">
        <title>Pontibacter sp. 2b14 genomic sequence and assembly.</title>
        <authorList>
            <person name="Du Z.-J."/>
        </authorList>
    </citation>
    <scope>NUCLEOTIDE SEQUENCE [LARGE SCALE GENOMIC DNA]</scope>
    <source>
        <strain evidence="2 3">2b14</strain>
    </source>
</reference>
<dbReference type="RefSeq" id="WP_112304687.1">
    <property type="nucleotide sequence ID" value="NZ_QMDV01000001.1"/>
</dbReference>
<sequence>MEKPSEENKTEKTQRESIKPYVKYSGLAFQMIGALVLAAWGGKQLDAWAGNDKPWFMISLLLLAVISTTLLTILSITKK</sequence>
<accession>A0A364RJC4</accession>
<dbReference type="EMBL" id="QMDV01000001">
    <property type="protein sequence ID" value="RAU84407.1"/>
    <property type="molecule type" value="Genomic_DNA"/>
</dbReference>
<dbReference type="Pfam" id="PF09527">
    <property type="entry name" value="ATPase_gene1"/>
    <property type="match status" value="1"/>
</dbReference>
<gene>
    <name evidence="2" type="ORF">DP923_05060</name>
</gene>
<reference evidence="2 3" key="1">
    <citation type="submission" date="2018-06" db="EMBL/GenBank/DDBJ databases">
        <authorList>
            <person name="Liu Z.-W."/>
        </authorList>
    </citation>
    <scope>NUCLEOTIDE SEQUENCE [LARGE SCALE GENOMIC DNA]</scope>
    <source>
        <strain evidence="2 3">2b14</strain>
    </source>
</reference>
<proteinExistence type="predicted"/>
<keyword evidence="1" id="KW-1133">Transmembrane helix</keyword>
<dbReference type="Proteomes" id="UP000251692">
    <property type="component" value="Unassembled WGS sequence"/>
</dbReference>
<feature type="transmembrane region" description="Helical" evidence="1">
    <location>
        <begin position="54"/>
        <end position="76"/>
    </location>
</feature>
<protein>
    <recommendedName>
        <fullName evidence="4">F0F1-ATPase subunit Ca2+/Mg2+ transporter</fullName>
    </recommendedName>
</protein>